<dbReference type="PANTHER" id="PTHR11835">
    <property type="entry name" value="DECARBOXYLATING DEHYDROGENASES-ISOCITRATE, ISOPROPYLMALATE, TARTRATE"/>
    <property type="match status" value="1"/>
</dbReference>
<dbReference type="PANTHER" id="PTHR11835:SF42">
    <property type="entry name" value="ISOCITRATE DEHYDROGENASE [NAD] SUBUNIT BETA, MITOCHONDRIAL"/>
    <property type="match status" value="1"/>
</dbReference>
<dbReference type="InParanoid" id="A0A482XE75"/>
<dbReference type="FunCoup" id="A0A482XE75">
    <property type="interactions" value="1746"/>
</dbReference>
<dbReference type="Pfam" id="PF00180">
    <property type="entry name" value="Iso_dh"/>
    <property type="match status" value="1"/>
</dbReference>
<protein>
    <recommendedName>
        <fullName evidence="6">Isocitrate dehydrogenase [NAD] subunit, mitochondrial</fullName>
    </recommendedName>
</protein>
<evidence type="ECO:0000256" key="4">
    <source>
        <dbReference type="ARBA" id="ARBA00022946"/>
    </source>
</evidence>
<dbReference type="SUPFAM" id="SSF53659">
    <property type="entry name" value="Isocitrate/Isopropylmalate dehydrogenase-like"/>
    <property type="match status" value="1"/>
</dbReference>
<gene>
    <name evidence="8" type="ORF">LSTR_LSTR009201</name>
</gene>
<evidence type="ECO:0000256" key="2">
    <source>
        <dbReference type="ARBA" id="ARBA00007769"/>
    </source>
</evidence>
<dbReference type="GO" id="GO:0006099">
    <property type="term" value="P:tricarboxylic acid cycle"/>
    <property type="evidence" value="ECO:0007669"/>
    <property type="project" value="UniProtKB-UniRule"/>
</dbReference>
<evidence type="ECO:0000256" key="1">
    <source>
        <dbReference type="ARBA" id="ARBA00004173"/>
    </source>
</evidence>
<dbReference type="EMBL" id="QKKF02012223">
    <property type="protein sequence ID" value="RZF43778.1"/>
    <property type="molecule type" value="Genomic_DNA"/>
</dbReference>
<name>A0A482XE75_LAOST</name>
<comment type="subcellular location">
    <subcellularLocation>
        <location evidence="1 6">Mitochondrion</location>
    </subcellularLocation>
</comment>
<comment type="similarity">
    <text evidence="2 6">Belongs to the isocitrate and isopropylmalate dehydrogenases family.</text>
</comment>
<evidence type="ECO:0000256" key="5">
    <source>
        <dbReference type="ARBA" id="ARBA00023128"/>
    </source>
</evidence>
<dbReference type="InterPro" id="IPR004434">
    <property type="entry name" value="Isocitrate_DH_NAD"/>
</dbReference>
<dbReference type="Gene3D" id="3.40.718.10">
    <property type="entry name" value="Isopropylmalate Dehydrogenase"/>
    <property type="match status" value="1"/>
</dbReference>
<evidence type="ECO:0000259" key="7">
    <source>
        <dbReference type="SMART" id="SM01329"/>
    </source>
</evidence>
<accession>A0A482XE75</accession>
<organism evidence="8 9">
    <name type="scientific">Laodelphax striatellus</name>
    <name type="common">Small brown planthopper</name>
    <name type="synonym">Delphax striatella</name>
    <dbReference type="NCBI Taxonomy" id="195883"/>
    <lineage>
        <taxon>Eukaryota</taxon>
        <taxon>Metazoa</taxon>
        <taxon>Ecdysozoa</taxon>
        <taxon>Arthropoda</taxon>
        <taxon>Hexapoda</taxon>
        <taxon>Insecta</taxon>
        <taxon>Pterygota</taxon>
        <taxon>Neoptera</taxon>
        <taxon>Paraneoptera</taxon>
        <taxon>Hemiptera</taxon>
        <taxon>Auchenorrhyncha</taxon>
        <taxon>Fulgoroidea</taxon>
        <taxon>Delphacidae</taxon>
        <taxon>Criomorphinae</taxon>
        <taxon>Laodelphax</taxon>
    </lineage>
</organism>
<dbReference type="GO" id="GO:0006102">
    <property type="term" value="P:isocitrate metabolic process"/>
    <property type="evidence" value="ECO:0007669"/>
    <property type="project" value="TreeGrafter"/>
</dbReference>
<dbReference type="AlphaFoldDB" id="A0A482XE75"/>
<dbReference type="GO" id="GO:0016616">
    <property type="term" value="F:oxidoreductase activity, acting on the CH-OH group of donors, NAD or NADP as acceptor"/>
    <property type="evidence" value="ECO:0007669"/>
    <property type="project" value="InterPro"/>
</dbReference>
<dbReference type="OrthoDB" id="10261637at2759"/>
<dbReference type="FunFam" id="3.40.718.10:FF:000001">
    <property type="entry name" value="Isocitrate dehydrogenase [NAD] subunit, mitochondrial"/>
    <property type="match status" value="1"/>
</dbReference>
<dbReference type="Proteomes" id="UP000291343">
    <property type="component" value="Unassembled WGS sequence"/>
</dbReference>
<keyword evidence="4 6" id="KW-0809">Transit peptide</keyword>
<dbReference type="GO" id="GO:0005739">
    <property type="term" value="C:mitochondrion"/>
    <property type="evidence" value="ECO:0007669"/>
    <property type="project" value="UniProtKB-SubCell"/>
</dbReference>
<dbReference type="InterPro" id="IPR024084">
    <property type="entry name" value="IsoPropMal-DH-like_dom"/>
</dbReference>
<dbReference type="STRING" id="195883.A0A482XE75"/>
<evidence type="ECO:0000256" key="3">
    <source>
        <dbReference type="ARBA" id="ARBA00022532"/>
    </source>
</evidence>
<keyword evidence="9" id="KW-1185">Reference proteome</keyword>
<reference evidence="8 9" key="1">
    <citation type="journal article" date="2017" name="Gigascience">
        <title>Genome sequence of the small brown planthopper, Laodelphax striatellus.</title>
        <authorList>
            <person name="Zhu J."/>
            <person name="Jiang F."/>
            <person name="Wang X."/>
            <person name="Yang P."/>
            <person name="Bao Y."/>
            <person name="Zhao W."/>
            <person name="Wang W."/>
            <person name="Lu H."/>
            <person name="Wang Q."/>
            <person name="Cui N."/>
            <person name="Li J."/>
            <person name="Chen X."/>
            <person name="Luo L."/>
            <person name="Yu J."/>
            <person name="Kang L."/>
            <person name="Cui F."/>
        </authorList>
    </citation>
    <scope>NUCLEOTIDE SEQUENCE [LARGE SCALE GENOMIC DNA]</scope>
    <source>
        <strain evidence="8">Lst14</strain>
    </source>
</reference>
<evidence type="ECO:0000256" key="6">
    <source>
        <dbReference type="RuleBase" id="RU361266"/>
    </source>
</evidence>
<feature type="domain" description="Isopropylmalate dehydrogenase-like" evidence="7">
    <location>
        <begin position="43"/>
        <end position="369"/>
    </location>
</feature>
<sequence length="374" mass="40958">MALATKNIFNLFAKGLKFNPIAASSSVKFAHTSSEHIPEGRTKCTLIPGDGVGPELVYSVQEVFKAANVPVDFEMFFLSEVHHAISAPLEDVANSIKKNGICLKGILATPDYSHTGELQTLNMKLRRVLDLYANVVHVKSLPGIKCRHQNIDTVVIREQTEGEYSALEHESVKGVVECLKIITAAKSQRIAKFAFDYATRNNRKKVTAVHKANIMKLGDGLFLKSCQEMAKLYPKIEFEAMIVDNCTMQLVSRPQQFDVMVTPNLYGNIIDNTFSGIVGGAGVVAGASYSPECVVFEPGARHTFSEAVGKNVANPTAMLLCSAKMLHHVNLGYYGTMIRNAVNSVLQEGKIKTKDLGGQSTTNEFTYAIINNLR</sequence>
<dbReference type="SMR" id="A0A482XE75"/>
<dbReference type="GO" id="GO:0051287">
    <property type="term" value="F:NAD binding"/>
    <property type="evidence" value="ECO:0007669"/>
    <property type="project" value="UniProtKB-UniRule"/>
</dbReference>
<evidence type="ECO:0000313" key="9">
    <source>
        <dbReference type="Proteomes" id="UP000291343"/>
    </source>
</evidence>
<dbReference type="PROSITE" id="PS00470">
    <property type="entry name" value="IDH_IMDH"/>
    <property type="match status" value="1"/>
</dbReference>
<comment type="caution">
    <text evidence="8">The sequence shown here is derived from an EMBL/GenBank/DDBJ whole genome shotgun (WGS) entry which is preliminary data.</text>
</comment>
<proteinExistence type="inferred from homology"/>
<dbReference type="SMART" id="SM01329">
    <property type="entry name" value="Iso_dh"/>
    <property type="match status" value="1"/>
</dbReference>
<keyword evidence="5 6" id="KW-0496">Mitochondrion</keyword>
<evidence type="ECO:0000313" key="8">
    <source>
        <dbReference type="EMBL" id="RZF43778.1"/>
    </source>
</evidence>
<dbReference type="GO" id="GO:0000287">
    <property type="term" value="F:magnesium ion binding"/>
    <property type="evidence" value="ECO:0007669"/>
    <property type="project" value="UniProtKB-UniRule"/>
</dbReference>
<keyword evidence="3 6" id="KW-0816">Tricarboxylic acid cycle</keyword>
<dbReference type="InterPro" id="IPR019818">
    <property type="entry name" value="IsoCit/isopropylmalate_DH_CS"/>
</dbReference>
<dbReference type="NCBIfam" id="TIGR00175">
    <property type="entry name" value="mito_nad_idh"/>
    <property type="match status" value="1"/>
</dbReference>